<feature type="coiled-coil region" evidence="1">
    <location>
        <begin position="314"/>
        <end position="350"/>
    </location>
</feature>
<evidence type="ECO:0000313" key="5">
    <source>
        <dbReference type="Proteomes" id="UP001634394"/>
    </source>
</evidence>
<evidence type="ECO:0000313" key="4">
    <source>
        <dbReference type="EMBL" id="KAL3868818.1"/>
    </source>
</evidence>
<feature type="compositionally biased region" description="Acidic residues" evidence="2">
    <location>
        <begin position="616"/>
        <end position="632"/>
    </location>
</feature>
<feature type="compositionally biased region" description="Basic and acidic residues" evidence="2">
    <location>
        <begin position="1317"/>
        <end position="1328"/>
    </location>
</feature>
<accession>A0ABD3W6H0</accession>
<dbReference type="Gene3D" id="1.10.418.10">
    <property type="entry name" value="Calponin-like domain"/>
    <property type="match status" value="1"/>
</dbReference>
<dbReference type="InterPro" id="IPR052634">
    <property type="entry name" value="Sperm_flagellar-bone_growth"/>
</dbReference>
<keyword evidence="1" id="KW-0175">Coiled coil</keyword>
<dbReference type="PANTHER" id="PTHR14919">
    <property type="entry name" value="KPL2-RELATED"/>
    <property type="match status" value="1"/>
</dbReference>
<organism evidence="4 5">
    <name type="scientific">Sinanodonta woodiana</name>
    <name type="common">Chinese pond mussel</name>
    <name type="synonym">Anodonta woodiana</name>
    <dbReference type="NCBI Taxonomy" id="1069815"/>
    <lineage>
        <taxon>Eukaryota</taxon>
        <taxon>Metazoa</taxon>
        <taxon>Spiralia</taxon>
        <taxon>Lophotrochozoa</taxon>
        <taxon>Mollusca</taxon>
        <taxon>Bivalvia</taxon>
        <taxon>Autobranchia</taxon>
        <taxon>Heteroconchia</taxon>
        <taxon>Palaeoheterodonta</taxon>
        <taxon>Unionida</taxon>
        <taxon>Unionoidea</taxon>
        <taxon>Unionidae</taxon>
        <taxon>Unioninae</taxon>
        <taxon>Sinanodonta</taxon>
    </lineage>
</organism>
<reference evidence="4 5" key="1">
    <citation type="submission" date="2024-11" db="EMBL/GenBank/DDBJ databases">
        <title>Chromosome-level genome assembly of the freshwater bivalve Anodonta woodiana.</title>
        <authorList>
            <person name="Chen X."/>
        </authorList>
    </citation>
    <scope>NUCLEOTIDE SEQUENCE [LARGE SCALE GENOMIC DNA]</scope>
    <source>
        <strain evidence="4">MN2024</strain>
        <tissue evidence="4">Gills</tissue>
    </source>
</reference>
<feature type="compositionally biased region" description="Pro residues" evidence="2">
    <location>
        <begin position="963"/>
        <end position="976"/>
    </location>
</feature>
<feature type="compositionally biased region" description="Polar residues" evidence="2">
    <location>
        <begin position="652"/>
        <end position="664"/>
    </location>
</feature>
<dbReference type="InterPro" id="IPR001715">
    <property type="entry name" value="CH_dom"/>
</dbReference>
<dbReference type="Pfam" id="PF22946">
    <property type="entry name" value="SPEF2_D5"/>
    <property type="match status" value="1"/>
</dbReference>
<feature type="region of interest" description="Disordered" evidence="2">
    <location>
        <begin position="681"/>
        <end position="724"/>
    </location>
</feature>
<feature type="compositionally biased region" description="Basic and acidic residues" evidence="2">
    <location>
        <begin position="1269"/>
        <end position="1281"/>
    </location>
</feature>
<feature type="region of interest" description="Disordered" evidence="2">
    <location>
        <begin position="1429"/>
        <end position="1525"/>
    </location>
</feature>
<dbReference type="Pfam" id="PF00406">
    <property type="entry name" value="ADK"/>
    <property type="match status" value="1"/>
</dbReference>
<comment type="caution">
    <text evidence="4">The sequence shown here is derived from an EMBL/GenBank/DDBJ whole genome shotgun (WGS) entry which is preliminary data.</text>
</comment>
<dbReference type="SUPFAM" id="SSF52540">
    <property type="entry name" value="P-loop containing nucleoside triphosphate hydrolases"/>
    <property type="match status" value="1"/>
</dbReference>
<protein>
    <recommendedName>
        <fullName evidence="3">Calponin-homology (CH) domain-containing protein</fullName>
    </recommendedName>
</protein>
<feature type="compositionally biased region" description="Basic and acidic residues" evidence="2">
    <location>
        <begin position="935"/>
        <end position="962"/>
    </location>
</feature>
<feature type="compositionally biased region" description="Basic and acidic residues" evidence="2">
    <location>
        <begin position="1289"/>
        <end position="1303"/>
    </location>
</feature>
<dbReference type="InterPro" id="IPR054517">
    <property type="entry name" value="SPEF2_D5"/>
</dbReference>
<feature type="region of interest" description="Disordered" evidence="2">
    <location>
        <begin position="1269"/>
        <end position="1410"/>
    </location>
</feature>
<dbReference type="InterPro" id="IPR027417">
    <property type="entry name" value="P-loop_NTPase"/>
</dbReference>
<dbReference type="PANTHER" id="PTHR14919:SF0">
    <property type="entry name" value="SPERM FLAGELLAR PROTEIN 2"/>
    <property type="match status" value="1"/>
</dbReference>
<evidence type="ECO:0000256" key="2">
    <source>
        <dbReference type="SAM" id="MobiDB-lite"/>
    </source>
</evidence>
<dbReference type="GO" id="GO:0005737">
    <property type="term" value="C:cytoplasm"/>
    <property type="evidence" value="ECO:0007669"/>
    <property type="project" value="UniProtKB-ARBA"/>
</dbReference>
<feature type="compositionally biased region" description="Pro residues" evidence="2">
    <location>
        <begin position="809"/>
        <end position="819"/>
    </location>
</feature>
<feature type="region of interest" description="Disordered" evidence="2">
    <location>
        <begin position="794"/>
        <end position="823"/>
    </location>
</feature>
<feature type="compositionally biased region" description="Low complexity" evidence="2">
    <location>
        <begin position="633"/>
        <end position="642"/>
    </location>
</feature>
<feature type="compositionally biased region" description="Basic and acidic residues" evidence="2">
    <location>
        <begin position="1504"/>
        <end position="1525"/>
    </location>
</feature>
<keyword evidence="5" id="KW-1185">Reference proteome</keyword>
<dbReference type="Pfam" id="PF06294">
    <property type="entry name" value="CH_2"/>
    <property type="match status" value="1"/>
</dbReference>
<feature type="compositionally biased region" description="Basic and acidic residues" evidence="2">
    <location>
        <begin position="1431"/>
        <end position="1451"/>
    </location>
</feature>
<feature type="region of interest" description="Disordered" evidence="2">
    <location>
        <begin position="935"/>
        <end position="1082"/>
    </location>
</feature>
<dbReference type="PROSITE" id="PS50021">
    <property type="entry name" value="CH"/>
    <property type="match status" value="1"/>
</dbReference>
<dbReference type="InterPro" id="IPR010441">
    <property type="entry name" value="CH_2"/>
</dbReference>
<evidence type="ECO:0000256" key="1">
    <source>
        <dbReference type="SAM" id="Coils"/>
    </source>
</evidence>
<feature type="compositionally biased region" description="Basic and acidic residues" evidence="2">
    <location>
        <begin position="1058"/>
        <end position="1072"/>
    </location>
</feature>
<feature type="region of interest" description="Disordered" evidence="2">
    <location>
        <begin position="613"/>
        <end position="664"/>
    </location>
</feature>
<feature type="coiled-coil region" evidence="1">
    <location>
        <begin position="391"/>
        <end position="421"/>
    </location>
</feature>
<dbReference type="Gene3D" id="3.40.50.300">
    <property type="entry name" value="P-loop containing nucleotide triphosphate hydrolases"/>
    <property type="match status" value="2"/>
</dbReference>
<dbReference type="Proteomes" id="UP001634394">
    <property type="component" value="Unassembled WGS sequence"/>
</dbReference>
<feature type="compositionally biased region" description="Basic and acidic residues" evidence="2">
    <location>
        <begin position="704"/>
        <end position="719"/>
    </location>
</feature>
<name>A0ABD3W6H0_SINWO</name>
<feature type="compositionally biased region" description="Basic residues" evidence="2">
    <location>
        <begin position="987"/>
        <end position="997"/>
    </location>
</feature>
<feature type="compositionally biased region" description="Basic and acidic residues" evidence="2">
    <location>
        <begin position="1000"/>
        <end position="1024"/>
    </location>
</feature>
<dbReference type="InterPro" id="IPR036872">
    <property type="entry name" value="CH_dom_sf"/>
</dbReference>
<evidence type="ECO:0000259" key="3">
    <source>
        <dbReference type="PROSITE" id="PS50021"/>
    </source>
</evidence>
<feature type="compositionally biased region" description="Basic residues" evidence="2">
    <location>
        <begin position="1304"/>
        <end position="1316"/>
    </location>
</feature>
<feature type="non-terminal residue" evidence="4">
    <location>
        <position position="1525"/>
    </location>
</feature>
<proteinExistence type="predicted"/>
<dbReference type="EMBL" id="JBJQND010000008">
    <property type="protein sequence ID" value="KAL3868818.1"/>
    <property type="molecule type" value="Genomic_DNA"/>
</dbReference>
<feature type="domain" description="Calponin-homology (CH)" evidence="3">
    <location>
        <begin position="1"/>
        <end position="105"/>
    </location>
</feature>
<feature type="compositionally biased region" description="Low complexity" evidence="2">
    <location>
        <begin position="1036"/>
        <end position="1048"/>
    </location>
</feature>
<gene>
    <name evidence="4" type="ORF">ACJMK2_041577</name>
</gene>
<feature type="compositionally biased region" description="Polar residues" evidence="2">
    <location>
        <begin position="683"/>
        <end position="693"/>
    </location>
</feature>
<feature type="compositionally biased region" description="Basic and acidic residues" evidence="2">
    <location>
        <begin position="1385"/>
        <end position="1397"/>
    </location>
</feature>
<sequence length="1525" mass="173111">MTEILCRWLNDELSVSQKIEQTTFSKDFSSGYLIGEVLNKHGLQNDFDQFSQSKTADSKLNNFMLLEPTLHLLGIPFDINLARDVMTEKHGVATRLMYQLYVALNNKKKANLTGVAMETMRPAAPAKLNAVESGIYKDRLKHITPRQTDLDLNNLVEHYHEKQIEMEKTAFRERFLEQEKIRQQQQSQRQKLLERSREMRLKQSEMVAKLQAATVNIPVPPDEKTKKTLQMRHTNRMKREATETLKAISSFEDKMMSIVPPSKDDDEGIDMEYILGRDEEKSALDSVDLIKPASNDEYIGKIRKRLEEDASARSEREKRRRKVLVDQMKAHEAQEEARREEMLVNRLMRQSQQERRIAVQLLQARHEKEIIRRNRIIHEKQYEERRFRDFEDALNKEAELAQQAKKDYEEQTRKDRELHDKIAAERAETKYRKHYDMCMEIMNQIIDFTCKVGEYRELTNNLVPSKLMREWRSLFVEGLLLCEPVPPVESTEPTPEQVLEEERQQLLDEGDFTEYKTMMGEWQPPEGCEFTGPPKANAVLGHIIQRLFNMVHPPSALPPPPEFPPFPIRACVLGKVFSGKTTCIKKLAKEHRLEVLNADQLVKEAIEAHKNMETMEISESEAEPEPDTDQESADSTSSSLSESRQDHPGYIQTPNKGSEKQTLTAQAAKIQISIRAPTGELGFSSTGKLTTQGPLRAEPGGATKETESPVKKSKAKEALKPQPTPRAKLGMKALKFLKKGQPVDDQVIVDVVVEAIRRVPKGTGWILDGFPANYNQSKVLEKALSGFDAAEKEAAKKGLKQKKSGLVPDPRPPPPPPEPASGIDVAIVFDIPDDLCLRRAAGRTKAIQSEKEYQEEFNPPPEGSVTGVGKVEKVVPVEDPSYDQEQIQHRITGFLDSWPKLEKWFSKFGTLYHVDAMQESRSVYLEVEKILEDTISKLQGKDKESSPAEPTETPRVEEKKVEPPPPPPPAEPPKTPPPEERAGSRSGSRKGSGKKSSRPSSKESRSKSPKDKNKDTDKKKDKGGSPKRGSGKKSDSGSAKKGSRGASPKSRKGSGKKKTPEPEPEPVPKEPEGPPPPIPGSEEWEFVDQFIEFDLARILSQHWETVENTYVKNSKFSFRKLRDEREKIYRYFFQIRKDYQTYLRRPDTKQQFVTQWQKEYNSVPDDIRDDEETKAEMHQRVDDLRERLWNICDERKEQAEKERATVMNDGWLDDRMGVLSNFYITQMQSEVDRFQDTVRLLKDYYRGMEGHIPDDLNTNYARLPLLELPVERPESPDKPRSETAPTPPAEERPASGKSGDRPRSKSPKSPKGSRSKSPREKSPKDRPKSGSRTSSGKKRDKSKEKEKPAEPLPVVETDQVPKKRIPLVPRRPQSPEADAKGAPAAKDKKDKKKKEDGVESPIPPQDPDEKLIFDAYYVAFNAIGSIMQAEDSAREAAEEADRRKEEEKQKEAAAAAANNKKGGGKDKGGAKKGKSRSPSASKKGKGDGSPSTPQPPSEPETEEDKAKKNAHEKMKQEFYHAIKEE</sequence>